<dbReference type="Pfam" id="PF14414">
    <property type="entry name" value="WHH"/>
    <property type="match status" value="1"/>
</dbReference>
<protein>
    <submittedName>
        <fullName evidence="1">HNH/ENDO VII superfamily nuclease</fullName>
    </submittedName>
</protein>
<reference evidence="1 2" key="1">
    <citation type="submission" date="2018-06" db="EMBL/GenBank/DDBJ databases">
        <title>Freshwater and sediment microbial communities from various areas in North America, analyzing microbe dynamics in response to fracking.</title>
        <authorList>
            <person name="Lamendella R."/>
        </authorList>
    </citation>
    <scope>NUCLEOTIDE SEQUENCE [LARGE SCALE GENOMIC DNA]</scope>
    <source>
        <strain evidence="1 2">NG-13</strain>
    </source>
</reference>
<accession>A0ABX9BSN2</accession>
<dbReference type="InterPro" id="IPR032869">
    <property type="entry name" value="WHH_dom_containing"/>
</dbReference>
<name>A0ABX9BSN2_9BACL</name>
<proteinExistence type="predicted"/>
<comment type="caution">
    <text evidence="1">The sequence shown here is derived from an EMBL/GenBank/DDBJ whole genome shotgun (WGS) entry which is preliminary data.</text>
</comment>
<gene>
    <name evidence="1" type="ORF">DET54_101419</name>
</gene>
<dbReference type="RefSeq" id="WP_111618696.1">
    <property type="nucleotide sequence ID" value="NZ_QLLI01000001.1"/>
</dbReference>
<keyword evidence="2" id="KW-1185">Reference proteome</keyword>
<evidence type="ECO:0000313" key="1">
    <source>
        <dbReference type="EMBL" id="RAJ03224.1"/>
    </source>
</evidence>
<evidence type="ECO:0000313" key="2">
    <source>
        <dbReference type="Proteomes" id="UP000248827"/>
    </source>
</evidence>
<dbReference type="Proteomes" id="UP000248827">
    <property type="component" value="Unassembled WGS sequence"/>
</dbReference>
<organism evidence="1 2">
    <name type="scientific">Paenibacillus pabuli</name>
    <dbReference type="NCBI Taxonomy" id="1472"/>
    <lineage>
        <taxon>Bacteria</taxon>
        <taxon>Bacillati</taxon>
        <taxon>Bacillota</taxon>
        <taxon>Bacilli</taxon>
        <taxon>Bacillales</taxon>
        <taxon>Paenibacillaceae</taxon>
        <taxon>Paenibacillus</taxon>
    </lineage>
</organism>
<sequence length="120" mass="13377">MEITSGIIPSKMNTSPSTSIKIEVKKVEGMRYGFADFEGAGVVVHTDYLPKDLWKKGDTDQFNWLNKNLPKDIMKLVDNGSYTWHHTEVPGKMQLVPFGIHNITTHNGGRSTGMCADAPR</sequence>
<dbReference type="EMBL" id="QLLI01000001">
    <property type="protein sequence ID" value="RAJ03224.1"/>
    <property type="molecule type" value="Genomic_DNA"/>
</dbReference>